<evidence type="ECO:0000256" key="1">
    <source>
        <dbReference type="ARBA" id="ARBA00004167"/>
    </source>
</evidence>
<evidence type="ECO:0000313" key="7">
    <source>
        <dbReference type="WBParaSite" id="HPBE_0000499001-mRNA-1"/>
    </source>
</evidence>
<dbReference type="InterPro" id="IPR009644">
    <property type="entry name" value="FKTN/MNN4/W02B3.4-1"/>
</dbReference>
<reference evidence="5 6" key="1">
    <citation type="submission" date="2018-11" db="EMBL/GenBank/DDBJ databases">
        <authorList>
            <consortium name="Pathogen Informatics"/>
        </authorList>
    </citation>
    <scope>NUCLEOTIDE SEQUENCE [LARGE SCALE GENOMIC DNA]</scope>
</reference>
<dbReference type="WBParaSite" id="HPBE_0000499001-mRNA-1">
    <property type="protein sequence ID" value="HPBE_0000499001-mRNA-1"/>
    <property type="gene ID" value="HPBE_0000499001"/>
</dbReference>
<evidence type="ECO:0000313" key="5">
    <source>
        <dbReference type="EMBL" id="VDO63054.1"/>
    </source>
</evidence>
<keyword evidence="4" id="KW-0472">Membrane</keyword>
<evidence type="ECO:0000256" key="2">
    <source>
        <dbReference type="ARBA" id="ARBA00022692"/>
    </source>
</evidence>
<gene>
    <name evidence="5" type="ORF">HPBE_LOCUS4991</name>
</gene>
<organism evidence="5">
    <name type="scientific">Heligmosomoides polygyrus</name>
    <name type="common">Parasitic roundworm</name>
    <dbReference type="NCBI Taxonomy" id="6339"/>
    <lineage>
        <taxon>Eukaryota</taxon>
        <taxon>Metazoa</taxon>
        <taxon>Ecdysozoa</taxon>
        <taxon>Nematoda</taxon>
        <taxon>Chromadorea</taxon>
        <taxon>Rhabditida</taxon>
        <taxon>Rhabditina</taxon>
        <taxon>Rhabditomorpha</taxon>
        <taxon>Strongyloidea</taxon>
        <taxon>Heligmosomidae</taxon>
        <taxon>Heligmosomoides</taxon>
    </lineage>
</organism>
<accession>A0A3P7XXT8</accession>
<name>A0A3P7XXT8_HELPZ</name>
<dbReference type="GO" id="GO:0016020">
    <property type="term" value="C:membrane"/>
    <property type="evidence" value="ECO:0007669"/>
    <property type="project" value="UniProtKB-SubCell"/>
</dbReference>
<dbReference type="OrthoDB" id="5814167at2759"/>
<keyword evidence="6" id="KW-1185">Reference proteome</keyword>
<proteinExistence type="predicted"/>
<dbReference type="EMBL" id="UZAH01025394">
    <property type="protein sequence ID" value="VDO63054.1"/>
    <property type="molecule type" value="Genomic_DNA"/>
</dbReference>
<evidence type="ECO:0000313" key="6">
    <source>
        <dbReference type="Proteomes" id="UP000050761"/>
    </source>
</evidence>
<dbReference type="AlphaFoldDB" id="A0A3P7XXT8"/>
<reference evidence="7" key="2">
    <citation type="submission" date="2019-09" db="UniProtKB">
        <authorList>
            <consortium name="WormBaseParasite"/>
        </authorList>
    </citation>
    <scope>IDENTIFICATION</scope>
</reference>
<keyword evidence="2" id="KW-0812">Transmembrane</keyword>
<evidence type="ECO:0000256" key="3">
    <source>
        <dbReference type="ARBA" id="ARBA00022989"/>
    </source>
</evidence>
<dbReference type="PANTHER" id="PTHR15407">
    <property type="entry name" value="FUKUTIN-RELATED"/>
    <property type="match status" value="1"/>
</dbReference>
<protein>
    <submittedName>
        <fullName evidence="7">BBE domain-containing protein</fullName>
    </submittedName>
</protein>
<dbReference type="Proteomes" id="UP000050761">
    <property type="component" value="Unassembled WGS sequence"/>
</dbReference>
<comment type="subcellular location">
    <subcellularLocation>
        <location evidence="1">Membrane</location>
        <topology evidence="1">Single-pass membrane protein</topology>
    </subcellularLocation>
</comment>
<keyword evidence="3" id="KW-1133">Transmembrane helix</keyword>
<sequence length="128" mass="15145">MPRSVDCKLAFFEEVVQNWRWPALVHVVEVDVQAYSHLTREGFRPLMKLQVETSIIRKRYSETCAGDLLGHIFWVSCDPRKVIEMEYGPNWHVDHPTDRFSWSSSHYNVKKAGKWSPNEMREVYKVYG</sequence>
<dbReference type="PANTHER" id="PTHR15407:SF28">
    <property type="entry name" value="RIBITOL-5-PHOSPHATE TRANSFERASE FKTN"/>
    <property type="match status" value="1"/>
</dbReference>
<evidence type="ECO:0000256" key="4">
    <source>
        <dbReference type="ARBA" id="ARBA00023136"/>
    </source>
</evidence>